<evidence type="ECO:0000313" key="4">
    <source>
        <dbReference type="Proteomes" id="UP001219518"/>
    </source>
</evidence>
<protein>
    <submittedName>
        <fullName evidence="3">Coatomer subunit alpha</fullName>
    </submittedName>
</protein>
<proteinExistence type="predicted"/>
<feature type="chain" id="PRO_5042077796" evidence="2">
    <location>
        <begin position="20"/>
        <end position="266"/>
    </location>
</feature>
<feature type="compositionally biased region" description="Low complexity" evidence="1">
    <location>
        <begin position="214"/>
        <end position="225"/>
    </location>
</feature>
<gene>
    <name evidence="3" type="ORF">KUF71_005381</name>
</gene>
<accession>A0AAE1LCM8</accession>
<organism evidence="3 4">
    <name type="scientific">Frankliniella fusca</name>
    <dbReference type="NCBI Taxonomy" id="407009"/>
    <lineage>
        <taxon>Eukaryota</taxon>
        <taxon>Metazoa</taxon>
        <taxon>Ecdysozoa</taxon>
        <taxon>Arthropoda</taxon>
        <taxon>Hexapoda</taxon>
        <taxon>Insecta</taxon>
        <taxon>Pterygota</taxon>
        <taxon>Neoptera</taxon>
        <taxon>Paraneoptera</taxon>
        <taxon>Thysanoptera</taxon>
        <taxon>Terebrantia</taxon>
        <taxon>Thripoidea</taxon>
        <taxon>Thripidae</taxon>
        <taxon>Frankliniella</taxon>
    </lineage>
</organism>
<evidence type="ECO:0000256" key="1">
    <source>
        <dbReference type="SAM" id="MobiDB-lite"/>
    </source>
</evidence>
<feature type="compositionally biased region" description="Acidic residues" evidence="1">
    <location>
        <begin position="227"/>
        <end position="247"/>
    </location>
</feature>
<dbReference type="Proteomes" id="UP001219518">
    <property type="component" value="Unassembled WGS sequence"/>
</dbReference>
<reference evidence="3" key="2">
    <citation type="journal article" date="2023" name="BMC Genomics">
        <title>Pest status, molecular evolution, and epigenetic factors derived from the genome assembly of Frankliniella fusca, a thysanopteran phytovirus vector.</title>
        <authorList>
            <person name="Catto M.A."/>
            <person name="Labadie P.E."/>
            <person name="Jacobson A.L."/>
            <person name="Kennedy G.G."/>
            <person name="Srinivasan R."/>
            <person name="Hunt B.G."/>
        </authorList>
    </citation>
    <scope>NUCLEOTIDE SEQUENCE</scope>
    <source>
        <strain evidence="3">PL_HMW_Pooled</strain>
    </source>
</reference>
<keyword evidence="4" id="KW-1185">Reference proteome</keyword>
<dbReference type="EMBL" id="JAHWGI010000383">
    <property type="protein sequence ID" value="KAK3914585.1"/>
    <property type="molecule type" value="Genomic_DNA"/>
</dbReference>
<evidence type="ECO:0000313" key="3">
    <source>
        <dbReference type="EMBL" id="KAK3914585.1"/>
    </source>
</evidence>
<name>A0AAE1LCM8_9NEOP</name>
<keyword evidence="2" id="KW-0732">Signal</keyword>
<feature type="signal peptide" evidence="2">
    <location>
        <begin position="1"/>
        <end position="19"/>
    </location>
</feature>
<dbReference type="AlphaFoldDB" id="A0AAE1LCM8"/>
<feature type="region of interest" description="Disordered" evidence="1">
    <location>
        <begin position="132"/>
        <end position="155"/>
    </location>
</feature>
<comment type="caution">
    <text evidence="3">The sequence shown here is derived from an EMBL/GenBank/DDBJ whole genome shotgun (WGS) entry which is preliminary data.</text>
</comment>
<sequence length="266" mass="29051">MGTLLLMVLGWPLLALAAALPHSVQESVPLDRLGEREPTCDQLRAMWLFSKRQSRAAQITNEIPTYRDPFAYTVWESMQGGRGGQGQAGTPDYGNIRFRNGARPVYGRMQSSPPRWRNSPAGRIRTFEDSSRLYSGQPHRTARISGGGLPPQQTGSFQHLKEMIRQERLREVQEQRLAEEAAAARQLKDNSKPHFGRVLNGPASSLDLVLASANNKRSAAAASSAEVEADPEDVLSPDQVEASDGEDLPAPAAAPPALPEGSRFVM</sequence>
<reference evidence="3" key="1">
    <citation type="submission" date="2021-07" db="EMBL/GenBank/DDBJ databases">
        <authorList>
            <person name="Catto M.A."/>
            <person name="Jacobson A."/>
            <person name="Kennedy G."/>
            <person name="Labadie P."/>
            <person name="Hunt B.G."/>
            <person name="Srinivasan R."/>
        </authorList>
    </citation>
    <scope>NUCLEOTIDE SEQUENCE</scope>
    <source>
        <strain evidence="3">PL_HMW_Pooled</strain>
        <tissue evidence="3">Head</tissue>
    </source>
</reference>
<evidence type="ECO:0000256" key="2">
    <source>
        <dbReference type="SAM" id="SignalP"/>
    </source>
</evidence>
<feature type="region of interest" description="Disordered" evidence="1">
    <location>
        <begin position="214"/>
        <end position="266"/>
    </location>
</feature>